<proteinExistence type="predicted"/>
<protein>
    <recommendedName>
        <fullName evidence="1">C2H2-type domain-containing protein</fullName>
    </recommendedName>
</protein>
<sequence>MSKRRLYHDDDCSNLNNDDEQYISSNYVDPGYDGDHFLPLIKTARPDGNFQVHVISCHLPPNCDKNHVEFSSYSDYESHYNSFHSFCCLECNCVFPSSRFLDLHLTEHHDPLTAIKNSRGDRTFSCFISSCKTMSISADERKSHLINDHYYPNNLESDLIRYLCLIVNMNIVYDL</sequence>
<dbReference type="Proteomes" id="UP000095009">
    <property type="component" value="Unassembled WGS sequence"/>
</dbReference>
<dbReference type="InterPro" id="IPR013087">
    <property type="entry name" value="Znf_C2H2_type"/>
</dbReference>
<dbReference type="PANTHER" id="PTHR21354">
    <property type="entry name" value="ZINC FINGER PROTEIN 511"/>
    <property type="match status" value="1"/>
</dbReference>
<accession>A0A1E3PNI0</accession>
<evidence type="ECO:0000313" key="3">
    <source>
        <dbReference type="Proteomes" id="UP000095009"/>
    </source>
</evidence>
<evidence type="ECO:0000313" key="2">
    <source>
        <dbReference type="EMBL" id="ODQ66989.1"/>
    </source>
</evidence>
<dbReference type="InterPro" id="IPR039258">
    <property type="entry name" value="ZNF511"/>
</dbReference>
<evidence type="ECO:0000259" key="1">
    <source>
        <dbReference type="SMART" id="SM00355"/>
    </source>
</evidence>
<feature type="domain" description="C2H2-type" evidence="1">
    <location>
        <begin position="124"/>
        <end position="149"/>
    </location>
</feature>
<feature type="domain" description="C2H2-type" evidence="1">
    <location>
        <begin position="55"/>
        <end position="84"/>
    </location>
</feature>
<name>A0A1E3PNI0_9ASCO</name>
<dbReference type="AlphaFoldDB" id="A0A1E3PNI0"/>
<reference evidence="2 3" key="1">
    <citation type="journal article" date="2016" name="Proc. Natl. Acad. Sci. U.S.A.">
        <title>Comparative genomics of biotechnologically important yeasts.</title>
        <authorList>
            <person name="Riley R."/>
            <person name="Haridas S."/>
            <person name="Wolfe K.H."/>
            <person name="Lopes M.R."/>
            <person name="Hittinger C.T."/>
            <person name="Goeker M."/>
            <person name="Salamov A.A."/>
            <person name="Wisecaver J.H."/>
            <person name="Long T.M."/>
            <person name="Calvey C.H."/>
            <person name="Aerts A.L."/>
            <person name="Barry K.W."/>
            <person name="Choi C."/>
            <person name="Clum A."/>
            <person name="Coughlan A.Y."/>
            <person name="Deshpande S."/>
            <person name="Douglass A.P."/>
            <person name="Hanson S.J."/>
            <person name="Klenk H.-P."/>
            <person name="LaButti K.M."/>
            <person name="Lapidus A."/>
            <person name="Lindquist E.A."/>
            <person name="Lipzen A.M."/>
            <person name="Meier-Kolthoff J.P."/>
            <person name="Ohm R.A."/>
            <person name="Otillar R.P."/>
            <person name="Pangilinan J.L."/>
            <person name="Peng Y."/>
            <person name="Rokas A."/>
            <person name="Rosa C.A."/>
            <person name="Scheuner C."/>
            <person name="Sibirny A.A."/>
            <person name="Slot J.C."/>
            <person name="Stielow J.B."/>
            <person name="Sun H."/>
            <person name="Kurtzman C.P."/>
            <person name="Blackwell M."/>
            <person name="Grigoriev I.V."/>
            <person name="Jeffries T.W."/>
        </authorList>
    </citation>
    <scope>NUCLEOTIDE SEQUENCE [LARGE SCALE GENOMIC DNA]</scope>
    <source>
        <strain evidence="2 3">DSM 6958</strain>
    </source>
</reference>
<dbReference type="EMBL" id="KV454407">
    <property type="protein sequence ID" value="ODQ66989.1"/>
    <property type="molecule type" value="Genomic_DNA"/>
</dbReference>
<organism evidence="2 3">
    <name type="scientific">Nadsonia fulvescens var. elongata DSM 6958</name>
    <dbReference type="NCBI Taxonomy" id="857566"/>
    <lineage>
        <taxon>Eukaryota</taxon>
        <taxon>Fungi</taxon>
        <taxon>Dikarya</taxon>
        <taxon>Ascomycota</taxon>
        <taxon>Saccharomycotina</taxon>
        <taxon>Dipodascomycetes</taxon>
        <taxon>Dipodascales</taxon>
        <taxon>Dipodascales incertae sedis</taxon>
        <taxon>Nadsonia</taxon>
    </lineage>
</organism>
<dbReference type="PANTHER" id="PTHR21354:SF0">
    <property type="entry name" value="ZINC FINGER PROTEIN 511"/>
    <property type="match status" value="1"/>
</dbReference>
<gene>
    <name evidence="2" type="ORF">NADFUDRAFT_49441</name>
</gene>
<dbReference type="SMART" id="SM00355">
    <property type="entry name" value="ZnF_C2H2"/>
    <property type="match status" value="3"/>
</dbReference>
<keyword evidence="3" id="KW-1185">Reference proteome</keyword>
<feature type="domain" description="C2H2-type" evidence="1">
    <location>
        <begin position="86"/>
        <end position="108"/>
    </location>
</feature>
<dbReference type="OrthoDB" id="18440at2759"/>